<feature type="compositionally biased region" description="Polar residues" evidence="1">
    <location>
        <begin position="110"/>
        <end position="128"/>
    </location>
</feature>
<sequence>MEARNSIHSTPTAARERVDNVEGKHSILYTALEPIPASTATAIVIKDNKVRVVVRLRKVTAAQQNVGVTAAANVKRNSSVAGREKADTAAQQNSNVTRRENSREEPDTAAQPNSSGIGTAQTHSNSRYNLRRSRTPSRRLHSANTLLYTKNFTARTNAARCPGGGGGGGGVRCCLSRLQNGSLAARLNTFTTSGTTTAVGPGCRRSWVSMDNVVREVLWPARAMDAPPPGTTDLQSAVVVFVGYRVATAATDLDSSSLTVALNFIHKLVPPHSATPLLRGQRLVSLAFCGTSLCFMHLTPHNTTTNNTNTNNTNTNNTNTTNKKNNNNTLIPSVVVLPALDPQPTPQPPPSPPPPVPGPGHTS</sequence>
<dbReference type="Proteomes" id="UP000324222">
    <property type="component" value="Unassembled WGS sequence"/>
</dbReference>
<protein>
    <submittedName>
        <fullName evidence="2">Uncharacterized protein</fullName>
    </submittedName>
</protein>
<evidence type="ECO:0000313" key="2">
    <source>
        <dbReference type="EMBL" id="MPC75800.1"/>
    </source>
</evidence>
<proteinExistence type="predicted"/>
<dbReference type="AlphaFoldDB" id="A0A5B7HTJ3"/>
<feature type="region of interest" description="Disordered" evidence="1">
    <location>
        <begin position="77"/>
        <end position="138"/>
    </location>
</feature>
<feature type="compositionally biased region" description="Basic residues" evidence="1">
    <location>
        <begin position="129"/>
        <end position="138"/>
    </location>
</feature>
<organism evidence="2 3">
    <name type="scientific">Portunus trituberculatus</name>
    <name type="common">Swimming crab</name>
    <name type="synonym">Neptunus trituberculatus</name>
    <dbReference type="NCBI Taxonomy" id="210409"/>
    <lineage>
        <taxon>Eukaryota</taxon>
        <taxon>Metazoa</taxon>
        <taxon>Ecdysozoa</taxon>
        <taxon>Arthropoda</taxon>
        <taxon>Crustacea</taxon>
        <taxon>Multicrustacea</taxon>
        <taxon>Malacostraca</taxon>
        <taxon>Eumalacostraca</taxon>
        <taxon>Eucarida</taxon>
        <taxon>Decapoda</taxon>
        <taxon>Pleocyemata</taxon>
        <taxon>Brachyura</taxon>
        <taxon>Eubrachyura</taxon>
        <taxon>Portunoidea</taxon>
        <taxon>Portunidae</taxon>
        <taxon>Portuninae</taxon>
        <taxon>Portunus</taxon>
    </lineage>
</organism>
<gene>
    <name evidence="2" type="ORF">E2C01_070196</name>
</gene>
<dbReference type="EMBL" id="VSRR010041881">
    <property type="protein sequence ID" value="MPC75800.1"/>
    <property type="molecule type" value="Genomic_DNA"/>
</dbReference>
<evidence type="ECO:0000256" key="1">
    <source>
        <dbReference type="SAM" id="MobiDB-lite"/>
    </source>
</evidence>
<comment type="caution">
    <text evidence="2">The sequence shown here is derived from an EMBL/GenBank/DDBJ whole genome shotgun (WGS) entry which is preliminary data.</text>
</comment>
<name>A0A5B7HTJ3_PORTR</name>
<feature type="compositionally biased region" description="Basic and acidic residues" evidence="1">
    <location>
        <begin position="97"/>
        <end position="106"/>
    </location>
</feature>
<keyword evidence="3" id="KW-1185">Reference proteome</keyword>
<feature type="region of interest" description="Disordered" evidence="1">
    <location>
        <begin position="301"/>
        <end position="363"/>
    </location>
</feature>
<feature type="compositionally biased region" description="Low complexity" evidence="1">
    <location>
        <begin position="302"/>
        <end position="329"/>
    </location>
</feature>
<feature type="compositionally biased region" description="Pro residues" evidence="1">
    <location>
        <begin position="341"/>
        <end position="363"/>
    </location>
</feature>
<reference evidence="2 3" key="1">
    <citation type="submission" date="2019-05" db="EMBL/GenBank/DDBJ databases">
        <title>Another draft genome of Portunus trituberculatus and its Hox gene families provides insights of decapod evolution.</title>
        <authorList>
            <person name="Jeong J.-H."/>
            <person name="Song I."/>
            <person name="Kim S."/>
            <person name="Choi T."/>
            <person name="Kim D."/>
            <person name="Ryu S."/>
            <person name="Kim W."/>
        </authorList>
    </citation>
    <scope>NUCLEOTIDE SEQUENCE [LARGE SCALE GENOMIC DNA]</scope>
    <source>
        <tissue evidence="2">Muscle</tissue>
    </source>
</reference>
<accession>A0A5B7HTJ3</accession>
<evidence type="ECO:0000313" key="3">
    <source>
        <dbReference type="Proteomes" id="UP000324222"/>
    </source>
</evidence>